<keyword evidence="1" id="KW-1133">Transmembrane helix</keyword>
<feature type="transmembrane region" description="Helical" evidence="1">
    <location>
        <begin position="291"/>
        <end position="311"/>
    </location>
</feature>
<accession>A0ABT4IF24</accession>
<organism evidence="2 3">
    <name type="scientific">Methanocorpusculum petauri</name>
    <dbReference type="NCBI Taxonomy" id="3002863"/>
    <lineage>
        <taxon>Archaea</taxon>
        <taxon>Methanobacteriati</taxon>
        <taxon>Methanobacteriota</taxon>
        <taxon>Stenosarchaea group</taxon>
        <taxon>Methanomicrobia</taxon>
        <taxon>Methanomicrobiales</taxon>
        <taxon>Methanocorpusculaceae</taxon>
        <taxon>Methanocorpusculum</taxon>
    </lineage>
</organism>
<dbReference type="EMBL" id="JAPTGB010000004">
    <property type="protein sequence ID" value="MCZ0860176.1"/>
    <property type="molecule type" value="Genomic_DNA"/>
</dbReference>
<evidence type="ECO:0000313" key="3">
    <source>
        <dbReference type="Proteomes" id="UP001141422"/>
    </source>
</evidence>
<name>A0ABT4IF24_9EURY</name>
<feature type="transmembrane region" description="Helical" evidence="1">
    <location>
        <begin position="20"/>
        <end position="40"/>
    </location>
</feature>
<proteinExistence type="predicted"/>
<protein>
    <submittedName>
        <fullName evidence="2">Uncharacterized protein</fullName>
    </submittedName>
</protein>
<dbReference type="Proteomes" id="UP001141422">
    <property type="component" value="Unassembled WGS sequence"/>
</dbReference>
<keyword evidence="1" id="KW-0472">Membrane</keyword>
<comment type="caution">
    <text evidence="2">The sequence shown here is derived from an EMBL/GenBank/DDBJ whole genome shotgun (WGS) entry which is preliminary data.</text>
</comment>
<sequence length="409" mass="45851">MENGLTRGKEVWKEHLSRGMMVLLIALMLSAFCISPVYGYECQDAYNKELYDTFVVFKDEDGHPFPSEAIRYKAQYGHDLLLKDLKKFQNKMTPEEYKENLTAVDEWYSNMMYVAKKLQHVEETMPEIYGELILDDNNQVVNLDKIIAEHTPEGMEFAPANATGFISAAKVPIALEGQVQNIKNRLLSFSIPSFKDIADVVGSLKGLIATALDDEPVKKKDDGSITVGELGAQAGIVLDFRPTYGYGTDGLVHPIKYNDPYMWYQSEINEMSVCKQAIKDQKKTFKAVKGLLITGIVLNAILCIADISLLICMKLKWFSLPGPTTLEIVSLVLGAVGFLVAVSGLVSDLLFRALQLDDMVRDKIERIVNLIKEHGFTVPSMSFIDDDDDDINDDIKKLIVDNYHNPPGY</sequence>
<gene>
    <name evidence="2" type="ORF">O0S10_02890</name>
</gene>
<keyword evidence="3" id="KW-1185">Reference proteome</keyword>
<evidence type="ECO:0000313" key="2">
    <source>
        <dbReference type="EMBL" id="MCZ0860176.1"/>
    </source>
</evidence>
<dbReference type="RefSeq" id="WP_268924397.1">
    <property type="nucleotide sequence ID" value="NZ_JAPTGB010000004.1"/>
</dbReference>
<reference evidence="2" key="1">
    <citation type="submission" date="2022-12" db="EMBL/GenBank/DDBJ databases">
        <title>Isolation and characterisation of novel Methanocorpusculum spp. from native Australian herbivores indicates the genus is ancestrally host-associated.</title>
        <authorList>
            <person name="Volmer J.G."/>
            <person name="Soo R.M."/>
            <person name="Evans P.N."/>
            <person name="Hoedt E.C."/>
            <person name="Astorga Alsina A.L."/>
            <person name="Woodcroft B.J."/>
            <person name="Tyson G.W."/>
            <person name="Hugenholtz P."/>
            <person name="Morrison M."/>
        </authorList>
    </citation>
    <scope>NUCLEOTIDE SEQUENCE</scope>
    <source>
        <strain evidence="2">MG</strain>
    </source>
</reference>
<feature type="transmembrane region" description="Helical" evidence="1">
    <location>
        <begin position="331"/>
        <end position="351"/>
    </location>
</feature>
<evidence type="ECO:0000256" key="1">
    <source>
        <dbReference type="SAM" id="Phobius"/>
    </source>
</evidence>
<keyword evidence="1" id="KW-0812">Transmembrane</keyword>